<comment type="caution">
    <text evidence="16">The sequence shown here is derived from an EMBL/GenBank/DDBJ whole genome shotgun (WGS) entry which is preliminary data.</text>
</comment>
<dbReference type="Proteomes" id="UP000796880">
    <property type="component" value="Unassembled WGS sequence"/>
</dbReference>
<dbReference type="FunFam" id="2.60.120.10:FF:000024">
    <property type="entry name" value="Cyclic nucleotide-gated ion channel 1"/>
    <property type="match status" value="1"/>
</dbReference>
<keyword evidence="5 14" id="KW-1133">Transmembrane helix</keyword>
<sequence length="714" mass="82432">MNRIISKRASEFRHFRRRFYKSKTAAPAATADDEHLHHILWRYQILAPDSDIVAHWNHIFLVTCIIALFIDPLYFFLPAVGGPACLSTFTSLGITITFIRTISDSFFLLHMLMKFRTAFVAPSSRVFGRGELVMDAREIAMRYLKKDFVIDLAASLPIPQFVIWVLIPLTRNSRADHANNTLALFLLIQYVPRLFLIFPLNQRIIKTTGVIAKTAWAGAAYNLVLYMLASHILGATWYLMSLGRQFSCWETECRKENSLGFVTCLADYLDCNSLDHPDRQYWLNVTKVVGKCDPKNNNIHFKFGMFQDAFTNEVVSTPRFIEKYLYCLWWGLRNLSSYGQTLDTSKYMGETTFCILLCIVGLILFSHLIGNMQTYLQSMSVRLEEWRIKRRDTEEWMRHRQLPEDLQERVRRFVQYKWLTTRGVDEESILRSFPLDLRREIQRHLCLALVRRVPFFSQMDDQLLDAICERLVSSLSIQGTYIFQEGDPVDEMLFIIRGQLDSSTTNGGRSGFFNSITLRSGDFCGEELLTWALMPSSSASLPSSTRTVRALTEVEAFALRAEDLKFVASQFKRLHSKKLQHAFRYYSHQWRTWGACYIQAAWRRYKKRKMVRDLAYQESLYYTYIPGQGSNYIDDQLEDGNYDNDSGLSSAEDSASNTQHLGATILASKFAANTRRGAHHKVQAVLHDPASTSLKMPKLFKPDEPNFSVDEEDV</sequence>
<evidence type="ECO:0000313" key="17">
    <source>
        <dbReference type="Proteomes" id="UP000796880"/>
    </source>
</evidence>
<comment type="similarity">
    <text evidence="2">Belongs to the cyclic nucleotide-gated cation channel (TC 1.A.1.5) family.</text>
</comment>
<evidence type="ECO:0000256" key="2">
    <source>
        <dbReference type="ARBA" id="ARBA00010486"/>
    </source>
</evidence>
<dbReference type="AlphaFoldDB" id="A0A8K0MGA5"/>
<evidence type="ECO:0000256" key="3">
    <source>
        <dbReference type="ARBA" id="ARBA00022448"/>
    </source>
</evidence>
<evidence type="ECO:0000256" key="5">
    <source>
        <dbReference type="ARBA" id="ARBA00022989"/>
    </source>
</evidence>
<dbReference type="OrthoDB" id="421226at2759"/>
<keyword evidence="6" id="KW-0406">Ion transport</keyword>
<feature type="transmembrane region" description="Helical" evidence="14">
    <location>
        <begin position="89"/>
        <end position="109"/>
    </location>
</feature>
<dbReference type="Gene3D" id="1.10.287.630">
    <property type="entry name" value="Helix hairpin bin"/>
    <property type="match status" value="1"/>
</dbReference>
<keyword evidence="8" id="KW-0539">Nucleus</keyword>
<evidence type="ECO:0000256" key="6">
    <source>
        <dbReference type="ARBA" id="ARBA00023065"/>
    </source>
</evidence>
<dbReference type="PANTHER" id="PTHR45651:SF39">
    <property type="entry name" value="CYCLIC NUCLEOTIDE-GATED ION CHANNEL 18"/>
    <property type="match status" value="1"/>
</dbReference>
<keyword evidence="9" id="KW-1071">Ligand-gated ion channel</keyword>
<comment type="subunit">
    <text evidence="12">Interacts (via N-terminus) with DMI1 (via c-terminus). The Nod factor has no effect on this interaction, implying that the complex is maintained after activation.</text>
</comment>
<dbReference type="SMART" id="SM00100">
    <property type="entry name" value="cNMP"/>
    <property type="match status" value="1"/>
</dbReference>
<dbReference type="Pfam" id="PF00027">
    <property type="entry name" value="cNMP_binding"/>
    <property type="match status" value="1"/>
</dbReference>
<keyword evidence="7 14" id="KW-0472">Membrane</keyword>
<dbReference type="CDD" id="cd00038">
    <property type="entry name" value="CAP_ED"/>
    <property type="match status" value="1"/>
</dbReference>
<dbReference type="FunFam" id="1.10.287.630:FF:000003">
    <property type="entry name" value="Cyclic nucleotide-gated ion channel 1"/>
    <property type="match status" value="1"/>
</dbReference>
<keyword evidence="4 14" id="KW-0812">Transmembrane</keyword>
<dbReference type="GO" id="GO:0031965">
    <property type="term" value="C:nuclear membrane"/>
    <property type="evidence" value="ECO:0007669"/>
    <property type="project" value="UniProtKB-SubCell"/>
</dbReference>
<comment type="function">
    <text evidence="11">Cyclic nucleotide-gated channel involved in the establishment of both rhizobial and mycorrhizal associations. Required for full activation of nuclear-localized Ca(2+) oscillations by Nod and Myc factors. Simultaneous activation of the K(+)-permeable channel DMI1 and the Ca(2+) channel CNGC15 can give rise to sustained Ca(2+) oscillations. May function during fertilization in both female and male gametophytic Ca(2+) signaling.</text>
</comment>
<protein>
    <recommendedName>
        <fullName evidence="15">Cyclic nucleotide-binding domain-containing protein</fullName>
    </recommendedName>
</protein>
<feature type="transmembrane region" description="Helical" evidence="14">
    <location>
        <begin position="347"/>
        <end position="369"/>
    </location>
</feature>
<evidence type="ECO:0000256" key="1">
    <source>
        <dbReference type="ARBA" id="ARBA00004232"/>
    </source>
</evidence>
<feature type="region of interest" description="Disordered" evidence="13">
    <location>
        <begin position="694"/>
        <end position="714"/>
    </location>
</feature>
<evidence type="ECO:0000256" key="10">
    <source>
        <dbReference type="ARBA" id="ARBA00023303"/>
    </source>
</evidence>
<dbReference type="InterPro" id="IPR005821">
    <property type="entry name" value="Ion_trans_dom"/>
</dbReference>
<feature type="transmembrane region" description="Helical" evidence="14">
    <location>
        <begin position="148"/>
        <end position="169"/>
    </location>
</feature>
<keyword evidence="3" id="KW-0813">Transport</keyword>
<evidence type="ECO:0000256" key="12">
    <source>
        <dbReference type="ARBA" id="ARBA00064416"/>
    </source>
</evidence>
<name>A0A8K0MGA5_9ROSA</name>
<evidence type="ECO:0000256" key="7">
    <source>
        <dbReference type="ARBA" id="ARBA00023136"/>
    </source>
</evidence>
<evidence type="ECO:0000256" key="8">
    <source>
        <dbReference type="ARBA" id="ARBA00023242"/>
    </source>
</evidence>
<gene>
    <name evidence="16" type="ORF">FNV43_RR14373</name>
</gene>
<dbReference type="GO" id="GO:0005216">
    <property type="term" value="F:monoatomic ion channel activity"/>
    <property type="evidence" value="ECO:0007669"/>
    <property type="project" value="InterPro"/>
</dbReference>
<dbReference type="SUPFAM" id="SSF51206">
    <property type="entry name" value="cAMP-binding domain-like"/>
    <property type="match status" value="1"/>
</dbReference>
<dbReference type="InterPro" id="IPR014710">
    <property type="entry name" value="RmlC-like_jellyroll"/>
</dbReference>
<dbReference type="InterPro" id="IPR000595">
    <property type="entry name" value="cNMP-bd_dom"/>
</dbReference>
<evidence type="ECO:0000256" key="11">
    <source>
        <dbReference type="ARBA" id="ARBA00056117"/>
    </source>
</evidence>
<dbReference type="PROSITE" id="PS50042">
    <property type="entry name" value="CNMP_BINDING_3"/>
    <property type="match status" value="1"/>
</dbReference>
<feature type="transmembrane region" description="Helical" evidence="14">
    <location>
        <begin position="181"/>
        <end position="198"/>
    </location>
</feature>
<dbReference type="GO" id="GO:0044325">
    <property type="term" value="F:transmembrane transporter binding"/>
    <property type="evidence" value="ECO:0007669"/>
    <property type="project" value="UniProtKB-ARBA"/>
</dbReference>
<keyword evidence="17" id="KW-1185">Reference proteome</keyword>
<evidence type="ECO:0000259" key="15">
    <source>
        <dbReference type="PROSITE" id="PS50042"/>
    </source>
</evidence>
<dbReference type="InterPro" id="IPR018490">
    <property type="entry name" value="cNMP-bd_dom_sf"/>
</dbReference>
<accession>A0A8K0MGA5</accession>
<evidence type="ECO:0000256" key="4">
    <source>
        <dbReference type="ARBA" id="ARBA00022692"/>
    </source>
</evidence>
<dbReference type="Pfam" id="PF00520">
    <property type="entry name" value="Ion_trans"/>
    <property type="match status" value="1"/>
</dbReference>
<comment type="subcellular location">
    <subcellularLocation>
        <location evidence="1">Nucleus membrane</location>
        <topology evidence="1">Multi-pass membrane protein</topology>
    </subcellularLocation>
</comment>
<feature type="transmembrane region" description="Helical" evidence="14">
    <location>
        <begin position="59"/>
        <end position="77"/>
    </location>
</feature>
<dbReference type="PANTHER" id="PTHR45651">
    <property type="entry name" value="CYCLIC NUCLEOTIDE-GATED ION CHANNEL 15-RELATED-RELATED"/>
    <property type="match status" value="1"/>
</dbReference>
<dbReference type="SUPFAM" id="SSF81324">
    <property type="entry name" value="Voltage-gated potassium channels"/>
    <property type="match status" value="1"/>
</dbReference>
<dbReference type="EMBL" id="VOIH02000006">
    <property type="protein sequence ID" value="KAF3444680.1"/>
    <property type="molecule type" value="Genomic_DNA"/>
</dbReference>
<evidence type="ECO:0000256" key="9">
    <source>
        <dbReference type="ARBA" id="ARBA00023286"/>
    </source>
</evidence>
<reference evidence="16" key="1">
    <citation type="submission" date="2020-03" db="EMBL/GenBank/DDBJ databases">
        <title>A high-quality chromosome-level genome assembly of a woody plant with both climbing and erect habits, Rhamnella rubrinervis.</title>
        <authorList>
            <person name="Lu Z."/>
            <person name="Yang Y."/>
            <person name="Zhu X."/>
            <person name="Sun Y."/>
        </authorList>
    </citation>
    <scope>NUCLEOTIDE SEQUENCE</scope>
    <source>
        <strain evidence="16">BYM</strain>
        <tissue evidence="16">Leaf</tissue>
    </source>
</reference>
<evidence type="ECO:0000256" key="14">
    <source>
        <dbReference type="SAM" id="Phobius"/>
    </source>
</evidence>
<keyword evidence="10" id="KW-0407">Ion channel</keyword>
<proteinExistence type="inferred from homology"/>
<evidence type="ECO:0000313" key="16">
    <source>
        <dbReference type="EMBL" id="KAF3444680.1"/>
    </source>
</evidence>
<dbReference type="Gene3D" id="2.60.120.10">
    <property type="entry name" value="Jelly Rolls"/>
    <property type="match status" value="1"/>
</dbReference>
<dbReference type="Gene3D" id="1.10.287.70">
    <property type="match status" value="1"/>
</dbReference>
<organism evidence="16 17">
    <name type="scientific">Rhamnella rubrinervis</name>
    <dbReference type="NCBI Taxonomy" id="2594499"/>
    <lineage>
        <taxon>Eukaryota</taxon>
        <taxon>Viridiplantae</taxon>
        <taxon>Streptophyta</taxon>
        <taxon>Embryophyta</taxon>
        <taxon>Tracheophyta</taxon>
        <taxon>Spermatophyta</taxon>
        <taxon>Magnoliopsida</taxon>
        <taxon>eudicotyledons</taxon>
        <taxon>Gunneridae</taxon>
        <taxon>Pentapetalae</taxon>
        <taxon>rosids</taxon>
        <taxon>fabids</taxon>
        <taxon>Rosales</taxon>
        <taxon>Rhamnaceae</taxon>
        <taxon>rhamnoid group</taxon>
        <taxon>Rhamneae</taxon>
        <taxon>Rhamnella</taxon>
    </lineage>
</organism>
<feature type="domain" description="Cyclic nucleotide-binding" evidence="15">
    <location>
        <begin position="455"/>
        <end position="585"/>
    </location>
</feature>
<feature type="transmembrane region" description="Helical" evidence="14">
    <location>
        <begin position="219"/>
        <end position="240"/>
    </location>
</feature>
<evidence type="ECO:0000256" key="13">
    <source>
        <dbReference type="SAM" id="MobiDB-lite"/>
    </source>
</evidence>